<accession>A0AA39P7U6</accession>
<organism evidence="2 3">
    <name type="scientific">Armillaria novae-zelandiae</name>
    <dbReference type="NCBI Taxonomy" id="153914"/>
    <lineage>
        <taxon>Eukaryota</taxon>
        <taxon>Fungi</taxon>
        <taxon>Dikarya</taxon>
        <taxon>Basidiomycota</taxon>
        <taxon>Agaricomycotina</taxon>
        <taxon>Agaricomycetes</taxon>
        <taxon>Agaricomycetidae</taxon>
        <taxon>Agaricales</taxon>
        <taxon>Marasmiineae</taxon>
        <taxon>Physalacriaceae</taxon>
        <taxon>Armillaria</taxon>
    </lineage>
</organism>
<dbReference type="EMBL" id="JAUEPR010000013">
    <property type="protein sequence ID" value="KAK0478925.1"/>
    <property type="molecule type" value="Genomic_DNA"/>
</dbReference>
<sequence length="339" mass="38060">MAAQTAISPDLTDDDKALAFQFLDTYLNCIILYSLLHGIYTGILAVTLWNTFDHKCRPMIRRSTIVVIVLLHTLTTINFAFSWSTIHLAFIKNGQNFLTIYLRLADLARAFFWGNGITAVFATILADSYTVYGVVGWFGDNAGVLFYLQYFPSFLQQVKYLISSTLFVYPTLNAVSKFIKEYYDVSFNTSPEVFQLLYASLILATTLWCTSLILYRILSVVGIGCGADGRLRVYRHFIEVLVESSALYSISLIVYLALAIHQDYGMHYLEIIAAIARGIAPTLLVGRAAAGHTHPKDNRNDSTVSTLHFWTPSELCLTSFLEESTMQSAVFRIDIEAQP</sequence>
<feature type="transmembrane region" description="Helical" evidence="1">
    <location>
        <begin position="266"/>
        <end position="286"/>
    </location>
</feature>
<feature type="transmembrane region" description="Helical" evidence="1">
    <location>
        <begin position="64"/>
        <end position="90"/>
    </location>
</feature>
<keyword evidence="1" id="KW-0472">Membrane</keyword>
<dbReference type="AlphaFoldDB" id="A0AA39P7U6"/>
<gene>
    <name evidence="2" type="ORF">IW261DRAFT_1628492</name>
</gene>
<keyword evidence="1" id="KW-0812">Transmembrane</keyword>
<evidence type="ECO:0000256" key="1">
    <source>
        <dbReference type="SAM" id="Phobius"/>
    </source>
</evidence>
<protein>
    <submittedName>
        <fullName evidence="2">Uncharacterized protein</fullName>
    </submittedName>
</protein>
<evidence type="ECO:0000313" key="2">
    <source>
        <dbReference type="EMBL" id="KAK0478925.1"/>
    </source>
</evidence>
<reference evidence="2" key="1">
    <citation type="submission" date="2023-06" db="EMBL/GenBank/DDBJ databases">
        <authorList>
            <consortium name="Lawrence Berkeley National Laboratory"/>
            <person name="Ahrendt S."/>
            <person name="Sahu N."/>
            <person name="Indic B."/>
            <person name="Wong-Bajracharya J."/>
            <person name="Merenyi Z."/>
            <person name="Ke H.-M."/>
            <person name="Monk M."/>
            <person name="Kocsube S."/>
            <person name="Drula E."/>
            <person name="Lipzen A."/>
            <person name="Balint B."/>
            <person name="Henrissat B."/>
            <person name="Andreopoulos B."/>
            <person name="Martin F.M."/>
            <person name="Harder C.B."/>
            <person name="Rigling D."/>
            <person name="Ford K.L."/>
            <person name="Foster G.D."/>
            <person name="Pangilinan J."/>
            <person name="Papanicolaou A."/>
            <person name="Barry K."/>
            <person name="LaButti K."/>
            <person name="Viragh M."/>
            <person name="Koriabine M."/>
            <person name="Yan M."/>
            <person name="Riley R."/>
            <person name="Champramary S."/>
            <person name="Plett K.L."/>
            <person name="Tsai I.J."/>
            <person name="Slot J."/>
            <person name="Sipos G."/>
            <person name="Plett J."/>
            <person name="Nagy L.G."/>
            <person name="Grigoriev I.V."/>
        </authorList>
    </citation>
    <scope>NUCLEOTIDE SEQUENCE</scope>
    <source>
        <strain evidence="2">ICMP 16352</strain>
    </source>
</reference>
<feature type="transmembrane region" description="Helical" evidence="1">
    <location>
        <begin position="30"/>
        <end position="52"/>
    </location>
</feature>
<proteinExistence type="predicted"/>
<feature type="transmembrane region" description="Helical" evidence="1">
    <location>
        <begin position="158"/>
        <end position="176"/>
    </location>
</feature>
<name>A0AA39P7U6_9AGAR</name>
<keyword evidence="1" id="KW-1133">Transmembrane helix</keyword>
<evidence type="ECO:0000313" key="3">
    <source>
        <dbReference type="Proteomes" id="UP001175227"/>
    </source>
</evidence>
<feature type="transmembrane region" description="Helical" evidence="1">
    <location>
        <begin position="110"/>
        <end position="138"/>
    </location>
</feature>
<feature type="transmembrane region" description="Helical" evidence="1">
    <location>
        <begin position="236"/>
        <end position="260"/>
    </location>
</feature>
<dbReference type="Proteomes" id="UP001175227">
    <property type="component" value="Unassembled WGS sequence"/>
</dbReference>
<feature type="transmembrane region" description="Helical" evidence="1">
    <location>
        <begin position="196"/>
        <end position="215"/>
    </location>
</feature>
<comment type="caution">
    <text evidence="2">The sequence shown here is derived from an EMBL/GenBank/DDBJ whole genome shotgun (WGS) entry which is preliminary data.</text>
</comment>
<keyword evidence="3" id="KW-1185">Reference proteome</keyword>